<dbReference type="InterPro" id="IPR011009">
    <property type="entry name" value="Kinase-like_dom_sf"/>
</dbReference>
<dbReference type="AlphaFoldDB" id="A0A8C9XKU3"/>
<dbReference type="CDD" id="cd13996">
    <property type="entry name" value="STKc_EIF2AK"/>
    <property type="match status" value="1"/>
</dbReference>
<dbReference type="SMART" id="SM00220">
    <property type="entry name" value="S_TKc"/>
    <property type="match status" value="1"/>
</dbReference>
<evidence type="ECO:0000313" key="13">
    <source>
        <dbReference type="Ensembl" id="ENSSLUP00000010622.1"/>
    </source>
</evidence>
<accession>A0A8C9XKU3</accession>
<dbReference type="GeneTree" id="ENSGT00940000163863"/>
<feature type="region of interest" description="Disordered" evidence="10">
    <location>
        <begin position="168"/>
        <end position="189"/>
    </location>
</feature>
<dbReference type="InterPro" id="IPR050339">
    <property type="entry name" value="CC_SR_Kinase"/>
</dbReference>
<evidence type="ECO:0000256" key="2">
    <source>
        <dbReference type="ARBA" id="ARBA00022527"/>
    </source>
</evidence>
<dbReference type="GO" id="GO:0003723">
    <property type="term" value="F:RNA binding"/>
    <property type="evidence" value="ECO:0007669"/>
    <property type="project" value="UniProtKB-UniRule"/>
</dbReference>
<keyword evidence="4" id="KW-0808">Transferase</keyword>
<sequence>MDVAKLKEYALEYKLELKYEDVGSVGPDHIKTFTVRAVLDGKAYPDGVGKNKKEAKQNAAKNALRGLLEEPIHPTENAAEAPSASAHPTSITQANYICWLNDYCQKNKLTIRAVESTRLEPNNAVPCCCFVIGDEEYPAATGKSRKEAKEEAAKLVHHEIFGSITTEPGEEKYRCPSSQPEEELDQNESDICETTKSLSVITKDEGFTDTNFIGLLDRYCIKTNLIHDYILENKCGLSHIPQFFYKVVINNKEYPVGEGKSVKEAKQKAAQLACSALQEETDWDSKTENAAEAPSASAHPTSITQANYICWLNDYCQKNKLTIRAVESTRLEPNNAIPCCCFVIGDEEYPAATGKSRKEAKEEAAKLVHHEIFGSITTEPGEEKYRCPSSQPEEELDQNESDICETTKSLSVITKDEGFTDTNFIGLLDRYCIKTNLIHDYILENKCGLSHIPQFFYKVVINNKEYPVGEGKSVKEAKQKAAQLACSALQEETDWDSKVFHIFQAAKDKNMGNNQNETSIHVNLDRFTSDFEPMECLGSGGFGLVYKARDKLLKKYYAVKIVCCEEKALREVKTLSDLLHRNIVRYYTVWTEDSGYQWDSSAGSSAGSYSSSQSSMDNSSAKYLYIQMELCNTKTLKDWIDEKNSQSPQDSKRREESLSIAQQIVSGVEYIHSKKHIHRDLKPANILFGLDGEVKIGDFGLVTTDDALMDRTENRGTPSYMAPEQKNYDRKVDIFALGLIYLELLWKVSTGHERRVVLDDARCQKLPKDFSKTFPQENNIIELMLREKPEDRPDASKLKAELEKWAKTFSTKNVRQENATV</sequence>
<feature type="domain" description="DRBM" evidence="12">
    <location>
        <begin position="344"/>
        <end position="374"/>
    </location>
</feature>
<keyword evidence="6" id="KW-0418">Kinase</keyword>
<dbReference type="Gene3D" id="1.10.510.10">
    <property type="entry name" value="Transferase(Phosphotransferase) domain 1"/>
    <property type="match status" value="1"/>
</dbReference>
<dbReference type="Ensembl" id="ENSSLUT00000010959.1">
    <property type="protein sequence ID" value="ENSSLUP00000010622.1"/>
    <property type="gene ID" value="ENSSLUG00000004966.1"/>
</dbReference>
<keyword evidence="8" id="KW-0694">RNA-binding</keyword>
<dbReference type="GO" id="GO:0005737">
    <property type="term" value="C:cytoplasm"/>
    <property type="evidence" value="ECO:0007669"/>
    <property type="project" value="TreeGrafter"/>
</dbReference>
<feature type="region of interest" description="Disordered" evidence="10">
    <location>
        <begin position="381"/>
        <end position="400"/>
    </location>
</feature>
<dbReference type="EC" id="2.7.11.1" evidence="1"/>
<evidence type="ECO:0000256" key="1">
    <source>
        <dbReference type="ARBA" id="ARBA00012513"/>
    </source>
</evidence>
<dbReference type="InterPro" id="IPR014720">
    <property type="entry name" value="dsRBD_dom"/>
</dbReference>
<feature type="domain" description="DRBM" evidence="12">
    <location>
        <begin position="211"/>
        <end position="279"/>
    </location>
</feature>
<dbReference type="Gene3D" id="3.30.160.20">
    <property type="match status" value="5"/>
</dbReference>
<reference evidence="13" key="2">
    <citation type="submission" date="2025-09" db="UniProtKB">
        <authorList>
            <consortium name="Ensembl"/>
        </authorList>
    </citation>
    <scope>IDENTIFICATION</scope>
</reference>
<feature type="domain" description="DRBM" evidence="12">
    <location>
        <begin position="1"/>
        <end position="69"/>
    </location>
</feature>
<dbReference type="SUPFAM" id="SSF54768">
    <property type="entry name" value="dsRNA-binding domain-like"/>
    <property type="match status" value="5"/>
</dbReference>
<dbReference type="GO" id="GO:0004694">
    <property type="term" value="F:eukaryotic translation initiation factor 2alpha kinase activity"/>
    <property type="evidence" value="ECO:0007669"/>
    <property type="project" value="TreeGrafter"/>
</dbReference>
<evidence type="ECO:0000259" key="12">
    <source>
        <dbReference type="PROSITE" id="PS50137"/>
    </source>
</evidence>
<evidence type="ECO:0000259" key="11">
    <source>
        <dbReference type="PROSITE" id="PS50011"/>
    </source>
</evidence>
<dbReference type="InterPro" id="IPR000719">
    <property type="entry name" value="Prot_kinase_dom"/>
</dbReference>
<dbReference type="Pfam" id="PF00069">
    <property type="entry name" value="Pkinase"/>
    <property type="match status" value="1"/>
</dbReference>
<evidence type="ECO:0000256" key="10">
    <source>
        <dbReference type="SAM" id="MobiDB-lite"/>
    </source>
</evidence>
<feature type="binding site" evidence="9">
    <location>
        <position position="560"/>
    </location>
    <ligand>
        <name>ATP</name>
        <dbReference type="ChEBI" id="CHEBI:30616"/>
    </ligand>
</feature>
<dbReference type="Pfam" id="PF00035">
    <property type="entry name" value="dsrm"/>
    <property type="match status" value="5"/>
</dbReference>
<feature type="compositionally biased region" description="Acidic residues" evidence="10">
    <location>
        <begin position="180"/>
        <end position="189"/>
    </location>
</feature>
<evidence type="ECO:0000256" key="5">
    <source>
        <dbReference type="ARBA" id="ARBA00022741"/>
    </source>
</evidence>
<keyword evidence="5 9" id="KW-0547">Nucleotide-binding</keyword>
<organism evidence="13 14">
    <name type="scientific">Sander lucioperca</name>
    <name type="common">Pike-perch</name>
    <name type="synonym">Perca lucioperca</name>
    <dbReference type="NCBI Taxonomy" id="283035"/>
    <lineage>
        <taxon>Eukaryota</taxon>
        <taxon>Metazoa</taxon>
        <taxon>Chordata</taxon>
        <taxon>Craniata</taxon>
        <taxon>Vertebrata</taxon>
        <taxon>Euteleostomi</taxon>
        <taxon>Actinopterygii</taxon>
        <taxon>Neopterygii</taxon>
        <taxon>Teleostei</taxon>
        <taxon>Neoteleostei</taxon>
        <taxon>Acanthomorphata</taxon>
        <taxon>Eupercaria</taxon>
        <taxon>Perciformes</taxon>
        <taxon>Percoidei</taxon>
        <taxon>Percidae</taxon>
        <taxon>Luciopercinae</taxon>
        <taxon>Sander</taxon>
    </lineage>
</organism>
<evidence type="ECO:0000256" key="9">
    <source>
        <dbReference type="PROSITE-ProRule" id="PRU10141"/>
    </source>
</evidence>
<dbReference type="Proteomes" id="UP000694568">
    <property type="component" value="Unplaced"/>
</dbReference>
<dbReference type="FunFam" id="1.10.510.10:FF:000251">
    <property type="entry name" value="eukaryotic translation initiation factor 2-alpha kinase 3"/>
    <property type="match status" value="1"/>
</dbReference>
<evidence type="ECO:0000313" key="14">
    <source>
        <dbReference type="Proteomes" id="UP000694568"/>
    </source>
</evidence>
<reference evidence="13" key="1">
    <citation type="submission" date="2025-08" db="UniProtKB">
        <authorList>
            <consortium name="Ensembl"/>
        </authorList>
    </citation>
    <scope>IDENTIFICATION</scope>
</reference>
<feature type="domain" description="Protein kinase" evidence="11">
    <location>
        <begin position="531"/>
        <end position="806"/>
    </location>
</feature>
<feature type="domain" description="DRBM" evidence="12">
    <location>
        <begin position="423"/>
        <end position="491"/>
    </location>
</feature>
<dbReference type="GO" id="GO:0005634">
    <property type="term" value="C:nucleus"/>
    <property type="evidence" value="ECO:0007669"/>
    <property type="project" value="TreeGrafter"/>
</dbReference>
<dbReference type="PROSITE" id="PS50137">
    <property type="entry name" value="DS_RBD"/>
    <property type="match status" value="5"/>
</dbReference>
<evidence type="ECO:0000256" key="4">
    <source>
        <dbReference type="ARBA" id="ARBA00022679"/>
    </source>
</evidence>
<evidence type="ECO:0000256" key="6">
    <source>
        <dbReference type="ARBA" id="ARBA00022777"/>
    </source>
</evidence>
<keyword evidence="2" id="KW-0723">Serine/threonine-protein kinase</keyword>
<dbReference type="PANTHER" id="PTHR11042">
    <property type="entry name" value="EUKARYOTIC TRANSLATION INITIATION FACTOR 2-ALPHA KINASE EIF2-ALPHA KINASE -RELATED"/>
    <property type="match status" value="1"/>
</dbReference>
<dbReference type="PANTHER" id="PTHR11042:SF166">
    <property type="entry name" value="EUKARYOTIC TRANSLATION INITIATION FACTOR 2-ALPHA KINASE 3"/>
    <property type="match status" value="1"/>
</dbReference>
<keyword evidence="14" id="KW-1185">Reference proteome</keyword>
<dbReference type="InterPro" id="IPR017441">
    <property type="entry name" value="Protein_kinase_ATP_BS"/>
</dbReference>
<proteinExistence type="predicted"/>
<dbReference type="SMART" id="SM00358">
    <property type="entry name" value="DSRM"/>
    <property type="match status" value="5"/>
</dbReference>
<name>A0A8C9XKU3_SANLU</name>
<evidence type="ECO:0000256" key="7">
    <source>
        <dbReference type="ARBA" id="ARBA00022840"/>
    </source>
</evidence>
<evidence type="ECO:0000256" key="8">
    <source>
        <dbReference type="PROSITE-ProRule" id="PRU00266"/>
    </source>
</evidence>
<dbReference type="SUPFAM" id="SSF56112">
    <property type="entry name" value="Protein kinase-like (PK-like)"/>
    <property type="match status" value="1"/>
</dbReference>
<keyword evidence="7 9" id="KW-0067">ATP-binding</keyword>
<dbReference type="PROSITE" id="PS00107">
    <property type="entry name" value="PROTEIN_KINASE_ATP"/>
    <property type="match status" value="1"/>
</dbReference>
<dbReference type="Gene3D" id="3.30.200.20">
    <property type="entry name" value="Phosphorylase Kinase, domain 1"/>
    <property type="match status" value="1"/>
</dbReference>
<feature type="domain" description="DRBM" evidence="12">
    <location>
        <begin position="132"/>
        <end position="162"/>
    </location>
</feature>
<dbReference type="GO" id="GO:0005524">
    <property type="term" value="F:ATP binding"/>
    <property type="evidence" value="ECO:0007669"/>
    <property type="project" value="UniProtKB-UniRule"/>
</dbReference>
<dbReference type="PROSITE" id="PS50011">
    <property type="entry name" value="PROTEIN_KINASE_DOM"/>
    <property type="match status" value="1"/>
</dbReference>
<gene>
    <name evidence="13" type="primary">eif2ak2</name>
</gene>
<keyword evidence="3" id="KW-0597">Phosphoprotein</keyword>
<evidence type="ECO:0000256" key="3">
    <source>
        <dbReference type="ARBA" id="ARBA00022553"/>
    </source>
</evidence>
<protein>
    <recommendedName>
        <fullName evidence="1">non-specific serine/threonine protein kinase</fullName>
        <ecNumber evidence="1">2.7.11.1</ecNumber>
    </recommendedName>
</protein>